<evidence type="ECO:0000313" key="2">
    <source>
        <dbReference type="Proteomes" id="UP001056778"/>
    </source>
</evidence>
<comment type="caution">
    <text evidence="1">The sequence shown here is derived from an EMBL/GenBank/DDBJ whole genome shotgun (WGS) entry which is preliminary data.</text>
</comment>
<gene>
    <name evidence="1" type="ORF">MML48_1g15747</name>
</gene>
<evidence type="ECO:0000313" key="1">
    <source>
        <dbReference type="EMBL" id="KAI4471282.1"/>
    </source>
</evidence>
<protein>
    <submittedName>
        <fullName evidence="1">Sodium/chloride dependent transporter</fullName>
    </submittedName>
</protein>
<organism evidence="1 2">
    <name type="scientific">Holotrichia oblita</name>
    <name type="common">Chafer beetle</name>
    <dbReference type="NCBI Taxonomy" id="644536"/>
    <lineage>
        <taxon>Eukaryota</taxon>
        <taxon>Metazoa</taxon>
        <taxon>Ecdysozoa</taxon>
        <taxon>Arthropoda</taxon>
        <taxon>Hexapoda</taxon>
        <taxon>Insecta</taxon>
        <taxon>Pterygota</taxon>
        <taxon>Neoptera</taxon>
        <taxon>Endopterygota</taxon>
        <taxon>Coleoptera</taxon>
        <taxon>Polyphaga</taxon>
        <taxon>Scarabaeiformia</taxon>
        <taxon>Scarabaeidae</taxon>
        <taxon>Melolonthinae</taxon>
        <taxon>Holotrichia</taxon>
    </lineage>
</organism>
<dbReference type="EMBL" id="CM043015">
    <property type="protein sequence ID" value="KAI4471282.1"/>
    <property type="molecule type" value="Genomic_DNA"/>
</dbReference>
<reference evidence="1" key="1">
    <citation type="submission" date="2022-04" db="EMBL/GenBank/DDBJ databases">
        <title>Chromosome-scale genome assembly of Holotrichia oblita Faldermann.</title>
        <authorList>
            <person name="Rongchong L."/>
        </authorList>
    </citation>
    <scope>NUCLEOTIDE SEQUENCE</scope>
    <source>
        <strain evidence="1">81SQS9</strain>
    </source>
</reference>
<proteinExistence type="predicted"/>
<name>A0ACB9TX07_HOLOL</name>
<dbReference type="Proteomes" id="UP001056778">
    <property type="component" value="Chromosome 1"/>
</dbReference>
<sequence>MFVFLLFQKCDTCLRYVETVLCTISLACGLGNVYRLPQVVLAQGGLPFFVAYIILTLFIGLPLLILEIGLGQIVQEGFMKTWRAVPFFRGVGYIKFIAGCLLSIYYSLYVALAIYYVIWFGKDSVPFNECKVVRKGTSGYKAYGISGQQCVKKTFLESPFNQTFWYGYFIAIIACVWLITIVCLLKRTKTYVKTLVIFLVLTIGCIIALIVRAVEEEMNYHGIAKFGDIADWSILGNAEVWYYAAIQLFFSTHIGFGIFVTNAGIVLKKVNPVWTGCGYIFINLIIGTVCVLLCYIFAHSFDHPIPQEGDIAQITLMTMIYDISLASENTIAWPLLAYLVIIFAGFISMITLLYTIVKAISLESRKRWYWWQISMFCGIFALACSCLILLRKEFQIVHMLDHYIVGNVVLISIIVEILAVIGCYGSKRIQSDFEFILGRKLPIVYIILWWLCPFILCGIFLWAVAKLAHLTGYLTEDPVWLYATGWAIVLLAVVFVLFMGFFQASKQDDYYTFSDKLKAALKFSRKWGPVDPIMRYNWVQWHSKAKDGQRDFTLRRRGTREYTHSVKNRSKYSPRKYVPASNESSINTDSIAFRKNDQNQNNIAIMSMSTYNEPYFPINNIQNKHLPNSNNIPRPLRVTSLVDTLDPPKNDVNRRSFPAYYGGNDYKISINPLANLNKPKPDPNSDGGTSEGYGTFRNGPYVIEGEDVDHVCHRKINPYSEEATEL</sequence>
<accession>A0ACB9TX07</accession>
<keyword evidence="2" id="KW-1185">Reference proteome</keyword>